<keyword evidence="3" id="KW-1185">Reference proteome</keyword>
<protein>
    <submittedName>
        <fullName evidence="2">Uncharacterized protein</fullName>
    </submittedName>
</protein>
<dbReference type="Proteomes" id="UP000007797">
    <property type="component" value="Unassembled WGS sequence"/>
</dbReference>
<name>F4QA38_CACFS</name>
<reference evidence="3" key="1">
    <citation type="journal article" date="2011" name="Genome Res.">
        <title>Phylogeny-wide analysis of social amoeba genomes highlights ancient origins for complex intercellular communication.</title>
        <authorList>
            <person name="Heidel A.J."/>
            <person name="Lawal H.M."/>
            <person name="Felder M."/>
            <person name="Schilde C."/>
            <person name="Helps N.R."/>
            <person name="Tunggal B."/>
            <person name="Rivero F."/>
            <person name="John U."/>
            <person name="Schleicher M."/>
            <person name="Eichinger L."/>
            <person name="Platzer M."/>
            <person name="Noegel A.A."/>
            <person name="Schaap P."/>
            <person name="Gloeckner G."/>
        </authorList>
    </citation>
    <scope>NUCLEOTIDE SEQUENCE [LARGE SCALE GENOMIC DNA]</scope>
    <source>
        <strain evidence="3">SH3</strain>
    </source>
</reference>
<gene>
    <name evidence="2" type="ORF">DFA_10399</name>
</gene>
<dbReference type="KEGG" id="dfa:DFA_10399"/>
<feature type="compositionally biased region" description="Basic and acidic residues" evidence="1">
    <location>
        <begin position="1"/>
        <end position="11"/>
    </location>
</feature>
<feature type="region of interest" description="Disordered" evidence="1">
    <location>
        <begin position="1"/>
        <end position="22"/>
    </location>
</feature>
<evidence type="ECO:0000313" key="2">
    <source>
        <dbReference type="EMBL" id="EGG15557.1"/>
    </source>
</evidence>
<evidence type="ECO:0000313" key="3">
    <source>
        <dbReference type="Proteomes" id="UP000007797"/>
    </source>
</evidence>
<evidence type="ECO:0000256" key="1">
    <source>
        <dbReference type="SAM" id="MobiDB-lite"/>
    </source>
</evidence>
<organism evidence="2 3">
    <name type="scientific">Cavenderia fasciculata</name>
    <name type="common">Slime mold</name>
    <name type="synonym">Dictyostelium fasciculatum</name>
    <dbReference type="NCBI Taxonomy" id="261658"/>
    <lineage>
        <taxon>Eukaryota</taxon>
        <taxon>Amoebozoa</taxon>
        <taxon>Evosea</taxon>
        <taxon>Eumycetozoa</taxon>
        <taxon>Dictyostelia</taxon>
        <taxon>Acytosteliales</taxon>
        <taxon>Cavenderiaceae</taxon>
        <taxon>Cavenderia</taxon>
    </lineage>
</organism>
<accession>F4QA38</accession>
<sequence>MSFNVEKERSQTDCIQTEESSDQARLNLETTQTKSIPAYEPKQETDQNVLNLVQKLCSNTVLDNNYLSVRIGNDKKTVNQDCVLPFIIYMSFAKNPAQLF</sequence>
<dbReference type="GeneID" id="14867719"/>
<proteinExistence type="predicted"/>
<dbReference type="EMBL" id="GL883026">
    <property type="protein sequence ID" value="EGG15557.1"/>
    <property type="molecule type" value="Genomic_DNA"/>
</dbReference>
<dbReference type="RefSeq" id="XP_004354299.1">
    <property type="nucleotide sequence ID" value="XM_004354247.1"/>
</dbReference>
<dbReference type="AlphaFoldDB" id="F4QA38"/>